<dbReference type="AlphaFoldDB" id="A0A4Q7DL36"/>
<name>A0A4Q7DL36_9PROT</name>
<evidence type="ECO:0000313" key="4">
    <source>
        <dbReference type="Proteomes" id="UP000293550"/>
    </source>
</evidence>
<gene>
    <name evidence="3" type="ORF">EQU50_00275</name>
</gene>
<accession>A0A4Q7DL36</accession>
<evidence type="ECO:0000313" key="3">
    <source>
        <dbReference type="EMBL" id="RZI47059.1"/>
    </source>
</evidence>
<proteinExistence type="inferred from homology"/>
<organism evidence="3 4">
    <name type="scientific">Candidatus Finniella inopinata</name>
    <dbReference type="NCBI Taxonomy" id="1696036"/>
    <lineage>
        <taxon>Bacteria</taxon>
        <taxon>Pseudomonadati</taxon>
        <taxon>Pseudomonadota</taxon>
        <taxon>Alphaproteobacteria</taxon>
        <taxon>Holosporales</taxon>
        <taxon>Candidatus Paracaedibacteraceae</taxon>
        <taxon>Candidatus Finniella</taxon>
    </lineage>
</organism>
<reference evidence="3 4" key="1">
    <citation type="submission" date="2018-10" db="EMBL/GenBank/DDBJ databases">
        <title>An updated phylogeny of the Alphaproteobacteria reveals that the parasitic Rickettsiales and Holosporales have independent origins.</title>
        <authorList>
            <person name="Munoz-Gomez S.A."/>
            <person name="Hess S."/>
            <person name="Burger G."/>
            <person name="Lang B.F."/>
            <person name="Susko E."/>
            <person name="Slamovits C.H."/>
            <person name="Roger A.J."/>
        </authorList>
    </citation>
    <scope>NUCLEOTIDE SEQUENCE [LARGE SCALE GENOMIC DNA]</scope>
    <source>
        <strain evidence="3">HOLO01</strain>
    </source>
</reference>
<dbReference type="SUPFAM" id="SSF143120">
    <property type="entry name" value="YefM-like"/>
    <property type="match status" value="1"/>
</dbReference>
<comment type="caution">
    <text evidence="3">The sequence shown here is derived from an EMBL/GenBank/DDBJ whole genome shotgun (WGS) entry which is preliminary data.</text>
</comment>
<dbReference type="InterPro" id="IPR036165">
    <property type="entry name" value="YefM-like_sf"/>
</dbReference>
<evidence type="ECO:0000256" key="2">
    <source>
        <dbReference type="RuleBase" id="RU362080"/>
    </source>
</evidence>
<evidence type="ECO:0000256" key="1">
    <source>
        <dbReference type="ARBA" id="ARBA00009981"/>
    </source>
</evidence>
<comment type="function">
    <text evidence="2">Antitoxin component of a type II toxin-antitoxin (TA) system.</text>
</comment>
<dbReference type="InterPro" id="IPR006442">
    <property type="entry name" value="Antitoxin_Phd/YefM"/>
</dbReference>
<comment type="similarity">
    <text evidence="1 2">Belongs to the phD/YefM antitoxin family.</text>
</comment>
<dbReference type="Pfam" id="PF02604">
    <property type="entry name" value="PhdYeFM_antitox"/>
    <property type="match status" value="1"/>
</dbReference>
<dbReference type="Gene3D" id="3.40.1620.10">
    <property type="entry name" value="YefM-like domain"/>
    <property type="match status" value="1"/>
</dbReference>
<keyword evidence="4" id="KW-1185">Reference proteome</keyword>
<dbReference type="OrthoDB" id="361531at2"/>
<dbReference type="EMBL" id="SCFB01000001">
    <property type="protein sequence ID" value="RZI47059.1"/>
    <property type="molecule type" value="Genomic_DNA"/>
</dbReference>
<dbReference type="NCBIfam" id="TIGR01552">
    <property type="entry name" value="phd_fam"/>
    <property type="match status" value="1"/>
</dbReference>
<dbReference type="Proteomes" id="UP000293550">
    <property type="component" value="Unassembled WGS sequence"/>
</dbReference>
<protein>
    <recommendedName>
        <fullName evidence="2">Antitoxin</fullName>
    </recommendedName>
</protein>
<sequence length="75" mass="8406">MQSWPLKEAKAKFSEVVRKATVEGPQEVTIRGQQQVVVLSKKAYEELLNPKASFLEFISSSPLKGVELDLRRSSS</sequence>
<dbReference type="RefSeq" id="WP_130153172.1">
    <property type="nucleotide sequence ID" value="NZ_SCFB01000001.1"/>
</dbReference>